<dbReference type="InterPro" id="IPR013766">
    <property type="entry name" value="Thioredoxin_domain"/>
</dbReference>
<evidence type="ECO:0000256" key="1">
    <source>
        <dbReference type="ARBA" id="ARBA00008987"/>
    </source>
</evidence>
<dbReference type="AlphaFoldDB" id="A0AAN7B5C2"/>
<organism evidence="4 5">
    <name type="scientific">Rhypophila decipiens</name>
    <dbReference type="NCBI Taxonomy" id="261697"/>
    <lineage>
        <taxon>Eukaryota</taxon>
        <taxon>Fungi</taxon>
        <taxon>Dikarya</taxon>
        <taxon>Ascomycota</taxon>
        <taxon>Pezizomycotina</taxon>
        <taxon>Sordariomycetes</taxon>
        <taxon>Sordariomycetidae</taxon>
        <taxon>Sordariales</taxon>
        <taxon>Naviculisporaceae</taxon>
        <taxon>Rhypophila</taxon>
    </lineage>
</organism>
<name>A0AAN7B5C2_9PEZI</name>
<dbReference type="PRINTS" id="PR00421">
    <property type="entry name" value="THIOREDOXIN"/>
</dbReference>
<reference evidence="4" key="2">
    <citation type="submission" date="2023-05" db="EMBL/GenBank/DDBJ databases">
        <authorList>
            <consortium name="Lawrence Berkeley National Laboratory"/>
            <person name="Steindorff A."/>
            <person name="Hensen N."/>
            <person name="Bonometti L."/>
            <person name="Westerberg I."/>
            <person name="Brannstrom I.O."/>
            <person name="Guillou S."/>
            <person name="Cros-Aarteil S."/>
            <person name="Calhoun S."/>
            <person name="Haridas S."/>
            <person name="Kuo A."/>
            <person name="Mondo S."/>
            <person name="Pangilinan J."/>
            <person name="Riley R."/>
            <person name="Labutti K."/>
            <person name="Andreopoulos B."/>
            <person name="Lipzen A."/>
            <person name="Chen C."/>
            <person name="Yanf M."/>
            <person name="Daum C."/>
            <person name="Ng V."/>
            <person name="Clum A."/>
            <person name="Ohm R."/>
            <person name="Martin F."/>
            <person name="Silar P."/>
            <person name="Natvig D."/>
            <person name="Lalanne C."/>
            <person name="Gautier V."/>
            <person name="Ament-Velasquez S.L."/>
            <person name="Kruys A."/>
            <person name="Hutchinson M.I."/>
            <person name="Powell A.J."/>
            <person name="Barry K."/>
            <person name="Miller A.N."/>
            <person name="Grigoriev I.V."/>
            <person name="Debuchy R."/>
            <person name="Gladieux P."/>
            <person name="Thoren M.H."/>
            <person name="Johannesson H."/>
        </authorList>
    </citation>
    <scope>NUCLEOTIDE SEQUENCE</scope>
    <source>
        <strain evidence="4">PSN293</strain>
    </source>
</reference>
<dbReference type="InterPro" id="IPR017937">
    <property type="entry name" value="Thioredoxin_CS"/>
</dbReference>
<dbReference type="PANTHER" id="PTHR43601">
    <property type="entry name" value="THIOREDOXIN, MITOCHONDRIAL"/>
    <property type="match status" value="1"/>
</dbReference>
<dbReference type="Proteomes" id="UP001301769">
    <property type="component" value="Unassembled WGS sequence"/>
</dbReference>
<dbReference type="Pfam" id="PF00085">
    <property type="entry name" value="Thioredoxin"/>
    <property type="match status" value="1"/>
</dbReference>
<feature type="domain" description="Thioredoxin" evidence="3">
    <location>
        <begin position="19"/>
        <end position="164"/>
    </location>
</feature>
<feature type="chain" id="PRO_5042896908" evidence="2">
    <location>
        <begin position="20"/>
        <end position="187"/>
    </location>
</feature>
<dbReference type="PROSITE" id="PS00194">
    <property type="entry name" value="THIOREDOXIN_1"/>
    <property type="match status" value="1"/>
</dbReference>
<feature type="signal peptide" evidence="2">
    <location>
        <begin position="1"/>
        <end position="19"/>
    </location>
</feature>
<dbReference type="PANTHER" id="PTHR43601:SF3">
    <property type="entry name" value="THIOREDOXIN, MITOCHONDRIAL"/>
    <property type="match status" value="1"/>
</dbReference>
<dbReference type="SUPFAM" id="SSF52833">
    <property type="entry name" value="Thioredoxin-like"/>
    <property type="match status" value="1"/>
</dbReference>
<dbReference type="EMBL" id="MU858109">
    <property type="protein sequence ID" value="KAK4213366.1"/>
    <property type="molecule type" value="Genomic_DNA"/>
</dbReference>
<keyword evidence="2" id="KW-0732">Signal</keyword>
<evidence type="ECO:0000256" key="2">
    <source>
        <dbReference type="SAM" id="SignalP"/>
    </source>
</evidence>
<comment type="similarity">
    <text evidence="1">Belongs to the thioredoxin family.</text>
</comment>
<proteinExistence type="inferred from homology"/>
<dbReference type="GO" id="GO:0045454">
    <property type="term" value="P:cell redox homeostasis"/>
    <property type="evidence" value="ECO:0007669"/>
    <property type="project" value="TreeGrafter"/>
</dbReference>
<dbReference type="Gene3D" id="3.40.30.10">
    <property type="entry name" value="Glutaredoxin"/>
    <property type="match status" value="1"/>
</dbReference>
<comment type="caution">
    <text evidence="4">The sequence shown here is derived from an EMBL/GenBank/DDBJ whole genome shotgun (WGS) entry which is preliminary data.</text>
</comment>
<sequence length="187" mass="20131">MDTITIIFLLFVLFQVVRTFVIKPTPIETPPSIQKAGTLDDFTTLLASNDSVVIDFYADWCGPCRAIAPIFASLSEAHSTPGKLAFAKVNADNAGAKDIVAKYDVHGLPSFLIFRKGENTGVKVDGYGANSANRAAIVDDEGRVVRIRGADKKALEAVVKALVIEEGLPLEGAPKATKVKEDEKKKE</sequence>
<protein>
    <submittedName>
        <fullName evidence="4">Thioredoxin-like protein</fullName>
    </submittedName>
</protein>
<accession>A0AAN7B5C2</accession>
<evidence type="ECO:0000313" key="4">
    <source>
        <dbReference type="EMBL" id="KAK4213366.1"/>
    </source>
</evidence>
<dbReference type="InterPro" id="IPR036249">
    <property type="entry name" value="Thioredoxin-like_sf"/>
</dbReference>
<reference evidence="4" key="1">
    <citation type="journal article" date="2023" name="Mol. Phylogenet. Evol.">
        <title>Genome-scale phylogeny and comparative genomics of the fungal order Sordariales.</title>
        <authorList>
            <person name="Hensen N."/>
            <person name="Bonometti L."/>
            <person name="Westerberg I."/>
            <person name="Brannstrom I.O."/>
            <person name="Guillou S."/>
            <person name="Cros-Aarteil S."/>
            <person name="Calhoun S."/>
            <person name="Haridas S."/>
            <person name="Kuo A."/>
            <person name="Mondo S."/>
            <person name="Pangilinan J."/>
            <person name="Riley R."/>
            <person name="LaButti K."/>
            <person name="Andreopoulos B."/>
            <person name="Lipzen A."/>
            <person name="Chen C."/>
            <person name="Yan M."/>
            <person name="Daum C."/>
            <person name="Ng V."/>
            <person name="Clum A."/>
            <person name="Steindorff A."/>
            <person name="Ohm R.A."/>
            <person name="Martin F."/>
            <person name="Silar P."/>
            <person name="Natvig D.O."/>
            <person name="Lalanne C."/>
            <person name="Gautier V."/>
            <person name="Ament-Velasquez S.L."/>
            <person name="Kruys A."/>
            <person name="Hutchinson M.I."/>
            <person name="Powell A.J."/>
            <person name="Barry K."/>
            <person name="Miller A.N."/>
            <person name="Grigoriev I.V."/>
            <person name="Debuchy R."/>
            <person name="Gladieux P."/>
            <person name="Hiltunen Thoren M."/>
            <person name="Johannesson H."/>
        </authorList>
    </citation>
    <scope>NUCLEOTIDE SEQUENCE</scope>
    <source>
        <strain evidence="4">PSN293</strain>
    </source>
</reference>
<gene>
    <name evidence="4" type="ORF">QBC37DRAFT_172296</name>
</gene>
<evidence type="ECO:0000313" key="5">
    <source>
        <dbReference type="Proteomes" id="UP001301769"/>
    </source>
</evidence>
<evidence type="ECO:0000259" key="3">
    <source>
        <dbReference type="PROSITE" id="PS51352"/>
    </source>
</evidence>
<dbReference type="PROSITE" id="PS51352">
    <property type="entry name" value="THIOREDOXIN_2"/>
    <property type="match status" value="1"/>
</dbReference>
<dbReference type="CDD" id="cd02947">
    <property type="entry name" value="TRX_family"/>
    <property type="match status" value="1"/>
</dbReference>
<keyword evidence="5" id="KW-1185">Reference proteome</keyword>